<organism evidence="3 4">
    <name type="scientific">Flexivirga caeni</name>
    <dbReference type="NCBI Taxonomy" id="2294115"/>
    <lineage>
        <taxon>Bacteria</taxon>
        <taxon>Bacillati</taxon>
        <taxon>Actinomycetota</taxon>
        <taxon>Actinomycetes</taxon>
        <taxon>Micrococcales</taxon>
        <taxon>Dermacoccaceae</taxon>
        <taxon>Flexivirga</taxon>
    </lineage>
</organism>
<keyword evidence="4" id="KW-1185">Reference proteome</keyword>
<dbReference type="OrthoDB" id="5420347at2"/>
<dbReference type="GO" id="GO:0005524">
    <property type="term" value="F:ATP binding"/>
    <property type="evidence" value="ECO:0007669"/>
    <property type="project" value="UniProtKB-UniRule"/>
</dbReference>
<evidence type="ECO:0000256" key="1">
    <source>
        <dbReference type="PROSITE-ProRule" id="PRU00409"/>
    </source>
</evidence>
<gene>
    <name evidence="3" type="ORF">EFY87_05195</name>
</gene>
<dbReference type="RefSeq" id="WP_123270397.1">
    <property type="nucleotide sequence ID" value="NZ_RJJQ01000003.1"/>
</dbReference>
<dbReference type="AlphaFoldDB" id="A0A3M9MGS3"/>
<dbReference type="PANTHER" id="PTHR23132">
    <property type="entry name" value="D-ALANINE--D-ALANINE LIGASE"/>
    <property type="match status" value="1"/>
</dbReference>
<dbReference type="EMBL" id="RJJQ01000003">
    <property type="protein sequence ID" value="RNI24357.1"/>
    <property type="molecule type" value="Genomic_DNA"/>
</dbReference>
<name>A0A3M9MGS3_9MICO</name>
<dbReference type="GO" id="GO:0008716">
    <property type="term" value="F:D-alanine-D-alanine ligase activity"/>
    <property type="evidence" value="ECO:0007669"/>
    <property type="project" value="TreeGrafter"/>
</dbReference>
<comment type="caution">
    <text evidence="3">The sequence shown here is derived from an EMBL/GenBank/DDBJ whole genome shotgun (WGS) entry which is preliminary data.</text>
</comment>
<keyword evidence="1" id="KW-0067">ATP-binding</keyword>
<evidence type="ECO:0000313" key="4">
    <source>
        <dbReference type="Proteomes" id="UP000271678"/>
    </source>
</evidence>
<evidence type="ECO:0000313" key="3">
    <source>
        <dbReference type="EMBL" id="RNI24357.1"/>
    </source>
</evidence>
<evidence type="ECO:0000259" key="2">
    <source>
        <dbReference type="PROSITE" id="PS50975"/>
    </source>
</evidence>
<feature type="domain" description="ATP-grasp" evidence="2">
    <location>
        <begin position="125"/>
        <end position="325"/>
    </location>
</feature>
<accession>A0A3M9MGS3</accession>
<dbReference type="Gene3D" id="3.30.470.20">
    <property type="entry name" value="ATP-grasp fold, B domain"/>
    <property type="match status" value="1"/>
</dbReference>
<dbReference type="GO" id="GO:0046872">
    <property type="term" value="F:metal ion binding"/>
    <property type="evidence" value="ECO:0007669"/>
    <property type="project" value="InterPro"/>
</dbReference>
<dbReference type="InterPro" id="IPR011761">
    <property type="entry name" value="ATP-grasp"/>
</dbReference>
<proteinExistence type="predicted"/>
<reference evidence="3 4" key="1">
    <citation type="submission" date="2018-11" db="EMBL/GenBank/DDBJ databases">
        <title>Draft genome of Simplicispira Flexivirga sp. BO-16.</title>
        <authorList>
            <person name="Im W.T."/>
        </authorList>
    </citation>
    <scope>NUCLEOTIDE SEQUENCE [LARGE SCALE GENOMIC DNA]</scope>
    <source>
        <strain evidence="3 4">BO-16</strain>
    </source>
</reference>
<dbReference type="PROSITE" id="PS50975">
    <property type="entry name" value="ATP_GRASP"/>
    <property type="match status" value="1"/>
</dbReference>
<sequence length="407" mass="45832">MNFGNDDFVPVIIGSGLNAYNIARSLHESFAVNSLAVGRFPLRETAHSKILQVRTVRDLDEPAGVVRTLAEVAAEFPDRRLLLFPTIEFYTGVVLEHRDELDDRYVVPLLSKQLADRLMNKTDFYRTCEELGVPHPATRIVSPGDDTSVLDDLPFGYPAILKPADTDTYPRLSFEGKQKVYLVQGREEMWSIAQRIFAAGYDSDLIVQEYLSGDESVMQVANSYSDHSGTARVISAGQVVLTEYNPSLIGNNNAILSINDDELTASVRRFLDGVGYVGLANFDVMVDRRTGESKLLEVNLRPGATGYYAMAGGLNLIATAVRDLVYDRREEFTSEQRERLWVNVPYPVVLRYAPRSLRHRARAAAKHGVVHTLDYRPDRSRERRLDIARVDARHTIDYLKFAAKRPH</sequence>
<protein>
    <recommendedName>
        <fullName evidence="2">ATP-grasp domain-containing protein</fullName>
    </recommendedName>
</protein>
<dbReference type="SUPFAM" id="SSF56059">
    <property type="entry name" value="Glutathione synthetase ATP-binding domain-like"/>
    <property type="match status" value="1"/>
</dbReference>
<keyword evidence="1" id="KW-0547">Nucleotide-binding</keyword>
<dbReference type="Proteomes" id="UP000271678">
    <property type="component" value="Unassembled WGS sequence"/>
</dbReference>
<dbReference type="PANTHER" id="PTHR23132:SF23">
    <property type="entry name" value="D-ALANINE--D-ALANINE LIGASE B"/>
    <property type="match status" value="1"/>
</dbReference>